<comment type="similarity">
    <text evidence="1 4">Belongs to the glycosyl hydrolase 30 family.</text>
</comment>
<gene>
    <name evidence="7" type="ORF">FISHEDRAFT_65706</name>
</gene>
<dbReference type="Pfam" id="PF02055">
    <property type="entry name" value="Glyco_hydro_30"/>
    <property type="match status" value="1"/>
</dbReference>
<dbReference type="InterPro" id="IPR001139">
    <property type="entry name" value="Glyco_hydro_30"/>
</dbReference>
<keyword evidence="2 5" id="KW-0732">Signal</keyword>
<evidence type="ECO:0000259" key="6">
    <source>
        <dbReference type="Pfam" id="PF02055"/>
    </source>
</evidence>
<dbReference type="GO" id="GO:0006680">
    <property type="term" value="P:glucosylceramide catabolic process"/>
    <property type="evidence" value="ECO:0007669"/>
    <property type="project" value="TreeGrafter"/>
</dbReference>
<evidence type="ECO:0000256" key="5">
    <source>
        <dbReference type="SAM" id="SignalP"/>
    </source>
</evidence>
<accession>A0A0D7ACP5</accession>
<evidence type="ECO:0000256" key="3">
    <source>
        <dbReference type="ARBA" id="ARBA00022801"/>
    </source>
</evidence>
<dbReference type="Gene3D" id="3.20.20.80">
    <property type="entry name" value="Glycosidases"/>
    <property type="match status" value="1"/>
</dbReference>
<evidence type="ECO:0000256" key="2">
    <source>
        <dbReference type="ARBA" id="ARBA00022729"/>
    </source>
</evidence>
<evidence type="ECO:0000256" key="1">
    <source>
        <dbReference type="ARBA" id="ARBA00005382"/>
    </source>
</evidence>
<dbReference type="Proteomes" id="UP000054144">
    <property type="component" value="Unassembled WGS sequence"/>
</dbReference>
<sequence>MRCHIIQGLVSAVLLFAPRCASYQIYDIWDRSSLFTYTDLSDPINFTSPSTIGSADIVVDDSVVYQDIYGFGGSLTDSSALLLYDLKNTDSTEYWDLLYYLFCPTDGEDAAGLSWIRVPLGASDFSSTVYSYDDTSGDITFADFDIDAAPSYVFTVLQDILTINDSNLTFIQPGWLKSSDTMLGGSLDDGYVSIYANYLLKCIQGFDDQGISIYAISIQNEPQNSDTTYPTALVTVDQEGVIGVALRELLDSNGYSSIKIIGYEHNWDDAGEYPVELMESYGSAFDGVSFHCYAVRASELAKFFRCSLEYFSTSGAMWNLALDGTGQPELSGSDSCSGGCRGIVQVNSNGTWSVNQEFYAMAQASKAILPRDVGGPWGQRINSTVGGELYWALRVGAYVTGRVSSTDWLRYSIVVLNWDDETDGWDPIPVEATIEFRDQQASYTFPVGVTTLWW</sequence>
<dbReference type="InterPro" id="IPR033453">
    <property type="entry name" value="Glyco_hydro_30_TIM-barrel"/>
</dbReference>
<protein>
    <submittedName>
        <fullName evidence="7">Glycoside hydrolase</fullName>
    </submittedName>
</protein>
<dbReference type="InterPro" id="IPR017853">
    <property type="entry name" value="GH"/>
</dbReference>
<keyword evidence="8" id="KW-1185">Reference proteome</keyword>
<evidence type="ECO:0000256" key="4">
    <source>
        <dbReference type="RuleBase" id="RU361188"/>
    </source>
</evidence>
<evidence type="ECO:0000313" key="7">
    <source>
        <dbReference type="EMBL" id="KIY48613.1"/>
    </source>
</evidence>
<name>A0A0D7ACP5_9AGAR</name>
<dbReference type="AlphaFoldDB" id="A0A0D7ACP5"/>
<evidence type="ECO:0000313" key="8">
    <source>
        <dbReference type="Proteomes" id="UP000054144"/>
    </source>
</evidence>
<reference evidence="7 8" key="1">
    <citation type="journal article" date="2015" name="Fungal Genet. Biol.">
        <title>Evolution of novel wood decay mechanisms in Agaricales revealed by the genome sequences of Fistulina hepatica and Cylindrobasidium torrendii.</title>
        <authorList>
            <person name="Floudas D."/>
            <person name="Held B.W."/>
            <person name="Riley R."/>
            <person name="Nagy L.G."/>
            <person name="Koehler G."/>
            <person name="Ransdell A.S."/>
            <person name="Younus H."/>
            <person name="Chow J."/>
            <person name="Chiniquy J."/>
            <person name="Lipzen A."/>
            <person name="Tritt A."/>
            <person name="Sun H."/>
            <person name="Haridas S."/>
            <person name="LaButti K."/>
            <person name="Ohm R.A."/>
            <person name="Kues U."/>
            <person name="Blanchette R.A."/>
            <person name="Grigoriev I.V."/>
            <person name="Minto R.E."/>
            <person name="Hibbett D.S."/>
        </authorList>
    </citation>
    <scope>NUCLEOTIDE SEQUENCE [LARGE SCALE GENOMIC DNA]</scope>
    <source>
        <strain evidence="7 8">ATCC 64428</strain>
    </source>
</reference>
<feature type="domain" description="Glycosyl hydrolase family 30 TIM-barrel" evidence="6">
    <location>
        <begin position="68"/>
        <end position="224"/>
    </location>
</feature>
<feature type="signal peptide" evidence="5">
    <location>
        <begin position="1"/>
        <end position="22"/>
    </location>
</feature>
<organism evidence="7 8">
    <name type="scientific">Fistulina hepatica ATCC 64428</name>
    <dbReference type="NCBI Taxonomy" id="1128425"/>
    <lineage>
        <taxon>Eukaryota</taxon>
        <taxon>Fungi</taxon>
        <taxon>Dikarya</taxon>
        <taxon>Basidiomycota</taxon>
        <taxon>Agaricomycotina</taxon>
        <taxon>Agaricomycetes</taxon>
        <taxon>Agaricomycetidae</taxon>
        <taxon>Agaricales</taxon>
        <taxon>Fistulinaceae</taxon>
        <taxon>Fistulina</taxon>
    </lineage>
</organism>
<dbReference type="GO" id="GO:0016020">
    <property type="term" value="C:membrane"/>
    <property type="evidence" value="ECO:0007669"/>
    <property type="project" value="GOC"/>
</dbReference>
<dbReference type="OrthoDB" id="2160638at2759"/>
<keyword evidence="4" id="KW-0326">Glycosidase</keyword>
<dbReference type="PANTHER" id="PTHR11069">
    <property type="entry name" value="GLUCOSYLCERAMIDASE"/>
    <property type="match status" value="1"/>
</dbReference>
<dbReference type="EMBL" id="KN881832">
    <property type="protein sequence ID" value="KIY48613.1"/>
    <property type="molecule type" value="Genomic_DNA"/>
</dbReference>
<dbReference type="SUPFAM" id="SSF51445">
    <property type="entry name" value="(Trans)glycosidases"/>
    <property type="match status" value="1"/>
</dbReference>
<dbReference type="PANTHER" id="PTHR11069:SF23">
    <property type="entry name" value="LYSOSOMAL ACID GLUCOSYLCERAMIDASE"/>
    <property type="match status" value="1"/>
</dbReference>
<feature type="chain" id="PRO_5002316384" evidence="5">
    <location>
        <begin position="23"/>
        <end position="454"/>
    </location>
</feature>
<keyword evidence="3 4" id="KW-0378">Hydrolase</keyword>
<proteinExistence type="inferred from homology"/>
<dbReference type="GO" id="GO:0004348">
    <property type="term" value="F:glucosylceramidase activity"/>
    <property type="evidence" value="ECO:0007669"/>
    <property type="project" value="InterPro"/>
</dbReference>